<dbReference type="GO" id="GO:0004645">
    <property type="term" value="F:1,4-alpha-oligoglucan phosphorylase activity"/>
    <property type="evidence" value="ECO:0007669"/>
    <property type="project" value="InterPro"/>
</dbReference>
<dbReference type="Pfam" id="PF02885">
    <property type="entry name" value="Glycos_trans_3N"/>
    <property type="match status" value="1"/>
</dbReference>
<name>A0A0G1UP58_9BACT</name>
<dbReference type="PANTHER" id="PTHR10515">
    <property type="entry name" value="THYMIDINE PHOSPHORYLASE"/>
    <property type="match status" value="1"/>
</dbReference>
<organism evidence="4 5">
    <name type="scientific">Candidatus Gottesmanbacteria bacterium GW2011_GWA1_48_13</name>
    <dbReference type="NCBI Taxonomy" id="1618439"/>
    <lineage>
        <taxon>Bacteria</taxon>
        <taxon>Candidatus Gottesmaniibacteriota</taxon>
    </lineage>
</organism>
<dbReference type="PANTHER" id="PTHR10515:SF0">
    <property type="entry name" value="THYMIDINE PHOSPHORYLASE"/>
    <property type="match status" value="1"/>
</dbReference>
<dbReference type="Pfam" id="PF00591">
    <property type="entry name" value="Glycos_transf_3"/>
    <property type="match status" value="1"/>
</dbReference>
<keyword evidence="2" id="KW-0808">Transferase</keyword>
<gene>
    <name evidence="4" type="ORF">UY27_C0007G0039</name>
</gene>
<sequence length="431" mass="46846">MYGRGWCAPRDNIMISGKQLAIDAIKKKLIGKSLSYNEIFAIMDEISHERLGPVLTTYFAAAGFKEGFNSEELKHLTRAMVATGPKLHFKGIVADKHSTGGVAGARTTMVLVPIIAAAGFQIPKNSSRAITSPAGTADTMEVLAPVTFTPKQIEHLVKKAGGCIVWGGHLGLAPADDIIIQVEAPLAFESFDKIIVSIMAKKVASGDTHLVLDIPVGPTLKIQHFRDAEAIAQKFTYLAKEFNIKVIIDINETRQSAGRGIGPVLEARDVMQILEQHKNRPLALENKALRLAGKLLSLCFADTPGKKQLDGEEVAREILTSGEALAKMREIIKAQGGDASVMSDDLTPGKYKSDIRAPRSGKVNSIHNRNITVICRILGCPTDKKAGMYLATKLDERVDKGDILCTIYSSDPHRLREAVETIKNMPVYSIE</sequence>
<dbReference type="Proteomes" id="UP000034661">
    <property type="component" value="Unassembled WGS sequence"/>
</dbReference>
<dbReference type="InterPro" id="IPR036566">
    <property type="entry name" value="PYNP-like_C_sf"/>
</dbReference>
<dbReference type="Gene3D" id="1.20.970.50">
    <property type="match status" value="1"/>
</dbReference>
<evidence type="ECO:0000313" key="4">
    <source>
        <dbReference type="EMBL" id="KKU95871.1"/>
    </source>
</evidence>
<dbReference type="InterPro" id="IPR017872">
    <property type="entry name" value="Pyrmidine_PPase_CS"/>
</dbReference>
<dbReference type="Gene3D" id="3.40.1030.10">
    <property type="entry name" value="Nucleoside phosphorylase/phosphoribosyltransferase catalytic domain"/>
    <property type="match status" value="1"/>
</dbReference>
<dbReference type="GO" id="GO:0005829">
    <property type="term" value="C:cytosol"/>
    <property type="evidence" value="ECO:0007669"/>
    <property type="project" value="TreeGrafter"/>
</dbReference>
<dbReference type="SMART" id="SM00941">
    <property type="entry name" value="PYNP_C"/>
    <property type="match status" value="1"/>
</dbReference>
<feature type="domain" description="Pyrimidine nucleoside phosphorylase C-terminal" evidence="3">
    <location>
        <begin position="362"/>
        <end position="429"/>
    </location>
</feature>
<dbReference type="GO" id="GO:0006213">
    <property type="term" value="P:pyrimidine nucleoside metabolic process"/>
    <property type="evidence" value="ECO:0007669"/>
    <property type="project" value="InterPro"/>
</dbReference>
<dbReference type="InterPro" id="IPR000312">
    <property type="entry name" value="Glycosyl_Trfase_fam3"/>
</dbReference>
<keyword evidence="1" id="KW-0328">Glycosyltransferase</keyword>
<dbReference type="InterPro" id="IPR036320">
    <property type="entry name" value="Glycosyl_Trfase_fam3_N_dom_sf"/>
</dbReference>
<proteinExistence type="predicted"/>
<evidence type="ECO:0000256" key="1">
    <source>
        <dbReference type="ARBA" id="ARBA00022676"/>
    </source>
</evidence>
<dbReference type="GO" id="GO:0006206">
    <property type="term" value="P:pyrimidine nucleobase metabolic process"/>
    <property type="evidence" value="ECO:0007669"/>
    <property type="project" value="InterPro"/>
</dbReference>
<reference evidence="4 5" key="1">
    <citation type="journal article" date="2015" name="Nature">
        <title>rRNA introns, odd ribosomes, and small enigmatic genomes across a large radiation of phyla.</title>
        <authorList>
            <person name="Brown C.T."/>
            <person name="Hug L.A."/>
            <person name="Thomas B.C."/>
            <person name="Sharon I."/>
            <person name="Castelle C.J."/>
            <person name="Singh A."/>
            <person name="Wilkins M.J."/>
            <person name="Williams K.H."/>
            <person name="Banfield J.F."/>
        </authorList>
    </citation>
    <scope>NUCLEOTIDE SEQUENCE [LARGE SCALE GENOMIC DNA]</scope>
</reference>
<evidence type="ECO:0000256" key="2">
    <source>
        <dbReference type="ARBA" id="ARBA00022679"/>
    </source>
</evidence>
<dbReference type="PROSITE" id="PS00647">
    <property type="entry name" value="THYMID_PHOSPHORYLASE"/>
    <property type="match status" value="1"/>
</dbReference>
<dbReference type="SUPFAM" id="SSF52418">
    <property type="entry name" value="Nucleoside phosphorylase/phosphoribosyltransferase catalytic domain"/>
    <property type="match status" value="1"/>
</dbReference>
<comment type="caution">
    <text evidence="4">The sequence shown here is derived from an EMBL/GenBank/DDBJ whole genome shotgun (WGS) entry which is preliminary data.</text>
</comment>
<dbReference type="SUPFAM" id="SSF54680">
    <property type="entry name" value="Pyrimidine nucleoside phosphorylase C-terminal domain"/>
    <property type="match status" value="1"/>
</dbReference>
<dbReference type="GO" id="GO:0016763">
    <property type="term" value="F:pentosyltransferase activity"/>
    <property type="evidence" value="ECO:0007669"/>
    <property type="project" value="InterPro"/>
</dbReference>
<dbReference type="InterPro" id="IPR017459">
    <property type="entry name" value="Glycosyl_Trfase_fam3_N_dom"/>
</dbReference>
<evidence type="ECO:0000313" key="5">
    <source>
        <dbReference type="Proteomes" id="UP000034661"/>
    </source>
</evidence>
<protein>
    <recommendedName>
        <fullName evidence="3">Pyrimidine nucleoside phosphorylase C-terminal domain-containing protein</fullName>
    </recommendedName>
</protein>
<dbReference type="InterPro" id="IPR013466">
    <property type="entry name" value="Thymidine/AMP_Pase"/>
</dbReference>
<dbReference type="InterPro" id="IPR013102">
    <property type="entry name" value="PYNP_C"/>
</dbReference>
<dbReference type="EMBL" id="LCPJ01000007">
    <property type="protein sequence ID" value="KKU95871.1"/>
    <property type="molecule type" value="Genomic_DNA"/>
</dbReference>
<dbReference type="SUPFAM" id="SSF47648">
    <property type="entry name" value="Nucleoside phosphorylase/phosphoribosyltransferase N-terminal domain"/>
    <property type="match status" value="1"/>
</dbReference>
<dbReference type="InterPro" id="IPR035902">
    <property type="entry name" value="Nuc_phospho_transferase"/>
</dbReference>
<dbReference type="Pfam" id="PF07831">
    <property type="entry name" value="PYNP_C"/>
    <property type="match status" value="1"/>
</dbReference>
<dbReference type="Gene3D" id="3.90.1170.30">
    <property type="entry name" value="Pyrimidine nucleoside phosphorylase-like, C-terminal domain"/>
    <property type="match status" value="1"/>
</dbReference>
<dbReference type="NCBIfam" id="NF003338">
    <property type="entry name" value="PRK04350.1"/>
    <property type="match status" value="1"/>
</dbReference>
<accession>A0A0G1UP58</accession>
<dbReference type="AlphaFoldDB" id="A0A0G1UP58"/>
<evidence type="ECO:0000259" key="3">
    <source>
        <dbReference type="SMART" id="SM00941"/>
    </source>
</evidence>
<dbReference type="InterPro" id="IPR000053">
    <property type="entry name" value="Thymidine/pyrmidine_PPase"/>
</dbReference>
<dbReference type="PATRIC" id="fig|1618439.3.peg.256"/>
<dbReference type="NCBIfam" id="TIGR02645">
    <property type="entry name" value="ARCH_P_rylase"/>
    <property type="match status" value="1"/>
</dbReference>